<gene>
    <name evidence="2" type="ORF">LPB3_09045</name>
</gene>
<dbReference type="Pfam" id="PF13561">
    <property type="entry name" value="adh_short_C2"/>
    <property type="match status" value="1"/>
</dbReference>
<dbReference type="Proteomes" id="UP000092584">
    <property type="component" value="Unassembled WGS sequence"/>
</dbReference>
<dbReference type="FunFam" id="3.40.50.720:FF:000084">
    <property type="entry name" value="Short-chain dehydrogenase reductase"/>
    <property type="match status" value="1"/>
</dbReference>
<keyword evidence="3" id="KW-1185">Reference proteome</keyword>
<dbReference type="KEGG" id="pob:LPB03_03450"/>
<dbReference type="InterPro" id="IPR050259">
    <property type="entry name" value="SDR"/>
</dbReference>
<dbReference type="PANTHER" id="PTHR42879">
    <property type="entry name" value="3-OXOACYL-(ACYL-CARRIER-PROTEIN) REDUCTASE"/>
    <property type="match status" value="1"/>
</dbReference>
<dbReference type="EMBL" id="LSFM01000022">
    <property type="protein sequence ID" value="OBY64515.1"/>
    <property type="molecule type" value="Genomic_DNA"/>
</dbReference>
<accession>A0A1B8TYG9</accession>
<protein>
    <submittedName>
        <fullName evidence="2">Ketoacyl reductase</fullName>
    </submittedName>
</protein>
<evidence type="ECO:0000313" key="2">
    <source>
        <dbReference type="EMBL" id="OBY64515.1"/>
    </source>
</evidence>
<name>A0A1B8TYG9_9FLAO</name>
<dbReference type="STRING" id="1774273.LPB03_03450"/>
<dbReference type="PRINTS" id="PR00081">
    <property type="entry name" value="GDHRDH"/>
</dbReference>
<reference evidence="3" key="1">
    <citation type="submission" date="2016-02" db="EMBL/GenBank/DDBJ databases">
        <authorList>
            <person name="Shin S.-K."/>
            <person name="Yi H."/>
            <person name="Kim E."/>
        </authorList>
    </citation>
    <scope>NUCLEOTIDE SEQUENCE [LARGE SCALE GENOMIC DNA]</scope>
    <source>
        <strain evidence="3">LPB0003</strain>
    </source>
</reference>
<dbReference type="OrthoDB" id="9804774at2"/>
<dbReference type="InterPro" id="IPR020904">
    <property type="entry name" value="Sc_DH/Rdtase_CS"/>
</dbReference>
<evidence type="ECO:0000313" key="3">
    <source>
        <dbReference type="Proteomes" id="UP000092584"/>
    </source>
</evidence>
<dbReference type="GO" id="GO:0032787">
    <property type="term" value="P:monocarboxylic acid metabolic process"/>
    <property type="evidence" value="ECO:0007669"/>
    <property type="project" value="UniProtKB-ARBA"/>
</dbReference>
<organism evidence="2 3">
    <name type="scientific">Polaribacter vadi</name>
    <dbReference type="NCBI Taxonomy" id="1774273"/>
    <lineage>
        <taxon>Bacteria</taxon>
        <taxon>Pseudomonadati</taxon>
        <taxon>Bacteroidota</taxon>
        <taxon>Flavobacteriia</taxon>
        <taxon>Flavobacteriales</taxon>
        <taxon>Flavobacteriaceae</taxon>
    </lineage>
</organism>
<dbReference type="SUPFAM" id="SSF51735">
    <property type="entry name" value="NAD(P)-binding Rossmann-fold domains"/>
    <property type="match status" value="1"/>
</dbReference>
<dbReference type="Gene3D" id="3.40.50.720">
    <property type="entry name" value="NAD(P)-binding Rossmann-like Domain"/>
    <property type="match status" value="1"/>
</dbReference>
<dbReference type="AlphaFoldDB" id="A0A1B8TYG9"/>
<comment type="caution">
    <text evidence="2">The sequence shown here is derived from an EMBL/GenBank/DDBJ whole genome shotgun (WGS) entry which is preliminary data.</text>
</comment>
<dbReference type="PROSITE" id="PS00061">
    <property type="entry name" value="ADH_SHORT"/>
    <property type="match status" value="1"/>
</dbReference>
<comment type="similarity">
    <text evidence="1">Belongs to the short-chain dehydrogenases/reductases (SDR) family.</text>
</comment>
<dbReference type="InterPro" id="IPR036291">
    <property type="entry name" value="NAD(P)-bd_dom_sf"/>
</dbReference>
<dbReference type="RefSeq" id="WP_065319261.1">
    <property type="nucleotide sequence ID" value="NZ_CP017477.1"/>
</dbReference>
<evidence type="ECO:0000256" key="1">
    <source>
        <dbReference type="ARBA" id="ARBA00006484"/>
    </source>
</evidence>
<proteinExistence type="inferred from homology"/>
<dbReference type="PANTHER" id="PTHR42879:SF6">
    <property type="entry name" value="NADPH-DEPENDENT REDUCTASE BACG"/>
    <property type="match status" value="1"/>
</dbReference>
<sequence length="271" mass="29531">MDLKIKGKTALITGGDSGMGLETAKFLAREGVNIVLSDESGGKELDTAVKQVEKDCQFGAKVMGIAADVSKNKQVLALADKVEKEFGGAHIIFHAAGARGAAGDFLELTDEDWMKTIDVDLMGAVRVARAFVPQMQNLKWGRMIMVASENAFQPYVEESPYNACKAAIINLSKCLSRSYSKENILFNVISPAFIETPMTDAMMEEEAEKRNVSEEEAAKQFVKENRPHIAMQRRGRPEEVASTVAFLCSEHASYINGANIRIDGGAVESAF</sequence>
<dbReference type="InterPro" id="IPR002347">
    <property type="entry name" value="SDR_fam"/>
</dbReference>